<evidence type="ECO:0000313" key="4">
    <source>
        <dbReference type="Proteomes" id="UP000013167"/>
    </source>
</evidence>
<comment type="caution">
    <text evidence="3">The sequence shown here is derived from an EMBL/GenBank/DDBJ whole genome shotgun (WGS) entry which is preliminary data.</text>
</comment>
<dbReference type="RefSeq" id="WP_010849097.1">
    <property type="nucleotide sequence ID" value="NZ_HF570956.1"/>
</dbReference>
<keyword evidence="2" id="KW-0472">Membrane</keyword>
<feature type="transmembrane region" description="Helical" evidence="2">
    <location>
        <begin position="58"/>
        <end position="82"/>
    </location>
</feature>
<proteinExistence type="predicted"/>
<evidence type="ECO:0000313" key="3">
    <source>
        <dbReference type="EMBL" id="CCH69538.1"/>
    </source>
</evidence>
<dbReference type="Proteomes" id="UP000013167">
    <property type="component" value="Unassembled WGS sequence"/>
</dbReference>
<keyword evidence="4" id="KW-1185">Reference proteome</keyword>
<accession>N0DYI4</accession>
<keyword evidence="2" id="KW-1133">Transmembrane helix</keyword>
<dbReference type="AlphaFoldDB" id="N0DYI4"/>
<evidence type="ECO:0000256" key="1">
    <source>
        <dbReference type="SAM" id="MobiDB-lite"/>
    </source>
</evidence>
<organism evidence="3 4">
    <name type="scientific">Phycicoccus elongatus Lp2</name>
    <dbReference type="NCBI Taxonomy" id="1193181"/>
    <lineage>
        <taxon>Bacteria</taxon>
        <taxon>Bacillati</taxon>
        <taxon>Actinomycetota</taxon>
        <taxon>Actinomycetes</taxon>
        <taxon>Micrococcales</taxon>
        <taxon>Intrasporangiaceae</taxon>
        <taxon>Phycicoccus</taxon>
    </lineage>
</organism>
<reference evidence="3 4" key="1">
    <citation type="journal article" date="2013" name="ISME J.">
        <title>A metabolic model for members of the genus Tetrasphaera involved in enhanced biological phosphorus removal.</title>
        <authorList>
            <person name="Kristiansen R."/>
            <person name="Nguyen H.T.T."/>
            <person name="Saunders A.M."/>
            <person name="Nielsen J.L."/>
            <person name="Wimmer R."/>
            <person name="Le V.Q."/>
            <person name="McIlroy S.J."/>
            <person name="Petrovski S."/>
            <person name="Seviour R.J."/>
            <person name="Calteau A."/>
            <person name="Nielsen K.L."/>
            <person name="Nielsen P.H."/>
        </authorList>
    </citation>
    <scope>NUCLEOTIDE SEQUENCE [LARGE SCALE GENOMIC DNA]</scope>
    <source>
        <strain evidence="3 4">Lp2</strain>
    </source>
</reference>
<dbReference type="EMBL" id="CAIZ01000086">
    <property type="protein sequence ID" value="CCH69538.1"/>
    <property type="molecule type" value="Genomic_DNA"/>
</dbReference>
<dbReference type="OrthoDB" id="9815852at2"/>
<keyword evidence="2" id="KW-0812">Transmembrane</keyword>
<sequence length="103" mass="11363">MSQAHSAPTPEQPFEGEDPPKGSVPPPQRYEAPAPPERAEVPADEPGSSALSSTEKRVLAVAGPISFILFMLCGLAFGGWYWSWIFFMIPGVLYRWFHANDEN</sequence>
<evidence type="ECO:0000256" key="2">
    <source>
        <dbReference type="SAM" id="Phobius"/>
    </source>
</evidence>
<dbReference type="HOGENOM" id="CLU_2262474_0_0_11"/>
<feature type="compositionally biased region" description="Pro residues" evidence="1">
    <location>
        <begin position="22"/>
        <end position="36"/>
    </location>
</feature>
<feature type="region of interest" description="Disordered" evidence="1">
    <location>
        <begin position="1"/>
        <end position="53"/>
    </location>
</feature>
<gene>
    <name evidence="3" type="ORF">BN10_20002</name>
</gene>
<protein>
    <submittedName>
        <fullName evidence="3">Uncharacterized protein</fullName>
    </submittedName>
</protein>
<name>N0DYI4_9MICO</name>